<accession>A0A8S9RDS5</accession>
<dbReference type="AlphaFoldDB" id="A0A8S9RDS5"/>
<dbReference type="EMBL" id="QGKX02000095">
    <property type="protein sequence ID" value="KAF3570849.1"/>
    <property type="molecule type" value="Genomic_DNA"/>
</dbReference>
<evidence type="ECO:0000313" key="1">
    <source>
        <dbReference type="EMBL" id="KAF3570849.1"/>
    </source>
</evidence>
<gene>
    <name evidence="1" type="ORF">F2Q69_00061759</name>
</gene>
<evidence type="ECO:0000313" key="2">
    <source>
        <dbReference type="Proteomes" id="UP000712600"/>
    </source>
</evidence>
<reference evidence="1" key="1">
    <citation type="submission" date="2019-12" db="EMBL/GenBank/DDBJ databases">
        <title>Genome sequencing and annotation of Brassica cretica.</title>
        <authorList>
            <person name="Studholme D.J."/>
            <person name="Sarris P."/>
        </authorList>
    </citation>
    <scope>NUCLEOTIDE SEQUENCE</scope>
    <source>
        <strain evidence="1">PFS-109/04</strain>
        <tissue evidence="1">Leaf</tissue>
    </source>
</reference>
<proteinExistence type="predicted"/>
<dbReference type="Proteomes" id="UP000712600">
    <property type="component" value="Unassembled WGS sequence"/>
</dbReference>
<sequence length="182" mass="20117">MNDDDFTHRHIKRQLTSSSRRCARARFVHGYNSRRSSLQASSSLSSPLNRNHRATAKLNPSFIHRQHLAGAQFSRRGFRRGKLSAVLSASAVGIQIRRREARELLHGVVLSDRSFLLHGTVTGSPRRQAPDASGESSCSPMEVSSLFSKPVPGLLILYKTDPAFGMCKNALANQTQSFQCAI</sequence>
<protein>
    <submittedName>
        <fullName evidence="1">Uncharacterized protein</fullName>
    </submittedName>
</protein>
<comment type="caution">
    <text evidence="1">The sequence shown here is derived from an EMBL/GenBank/DDBJ whole genome shotgun (WGS) entry which is preliminary data.</text>
</comment>
<organism evidence="1 2">
    <name type="scientific">Brassica cretica</name>
    <name type="common">Mustard</name>
    <dbReference type="NCBI Taxonomy" id="69181"/>
    <lineage>
        <taxon>Eukaryota</taxon>
        <taxon>Viridiplantae</taxon>
        <taxon>Streptophyta</taxon>
        <taxon>Embryophyta</taxon>
        <taxon>Tracheophyta</taxon>
        <taxon>Spermatophyta</taxon>
        <taxon>Magnoliopsida</taxon>
        <taxon>eudicotyledons</taxon>
        <taxon>Gunneridae</taxon>
        <taxon>Pentapetalae</taxon>
        <taxon>rosids</taxon>
        <taxon>malvids</taxon>
        <taxon>Brassicales</taxon>
        <taxon>Brassicaceae</taxon>
        <taxon>Brassiceae</taxon>
        <taxon>Brassica</taxon>
    </lineage>
</organism>
<name>A0A8S9RDS5_BRACR</name>